<sequence length="191" mass="21401">MTNPLNKLKSVSINKIALVAVFILLIFVISNSAYASNQTDRTYKLVNNLRLANSRESLIINEKLENAASLRAQDMFSKQYFDHFSADGLSPWDAIKLSGYDYDFAGENLAIGFNNEDNAFNAWVKSPTHYQNMVDSDYQEIGIAVVNGTMNGESKTLIVQLFASDESRIKGAKDNNNQLDKVVSWIKSLFN</sequence>
<proteinExistence type="predicted"/>
<dbReference type="EMBL" id="LBRB01000008">
    <property type="protein sequence ID" value="KKP88786.1"/>
    <property type="molecule type" value="Genomic_DNA"/>
</dbReference>
<evidence type="ECO:0000259" key="1">
    <source>
        <dbReference type="Pfam" id="PF00188"/>
    </source>
</evidence>
<organism evidence="2 3">
    <name type="scientific">Berkelbacteria bacterium GW2011_GWA2_35_9</name>
    <dbReference type="NCBI Taxonomy" id="1618333"/>
    <lineage>
        <taxon>Bacteria</taxon>
        <taxon>Candidatus Berkelbacteria</taxon>
    </lineage>
</organism>
<reference evidence="2 3" key="1">
    <citation type="journal article" date="2015" name="Nature">
        <title>rRNA introns, odd ribosomes, and small enigmatic genomes across a large radiation of phyla.</title>
        <authorList>
            <person name="Brown C.T."/>
            <person name="Hug L.A."/>
            <person name="Thomas B.C."/>
            <person name="Sharon I."/>
            <person name="Castelle C.J."/>
            <person name="Singh A."/>
            <person name="Wilkins M.J."/>
            <person name="Williams K.H."/>
            <person name="Banfield J.F."/>
        </authorList>
    </citation>
    <scope>NUCLEOTIDE SEQUENCE [LARGE SCALE GENOMIC DNA]</scope>
</reference>
<dbReference type="SUPFAM" id="SSF55797">
    <property type="entry name" value="PR-1-like"/>
    <property type="match status" value="1"/>
</dbReference>
<dbReference type="AlphaFoldDB" id="A0A0G0DJ15"/>
<name>A0A0G0DJ15_9BACT</name>
<dbReference type="Gene3D" id="3.40.33.10">
    <property type="entry name" value="CAP"/>
    <property type="match status" value="1"/>
</dbReference>
<dbReference type="Proteomes" id="UP000034316">
    <property type="component" value="Unassembled WGS sequence"/>
</dbReference>
<feature type="domain" description="SCP" evidence="1">
    <location>
        <begin position="44"/>
        <end position="159"/>
    </location>
</feature>
<dbReference type="InterPro" id="IPR014044">
    <property type="entry name" value="CAP_dom"/>
</dbReference>
<protein>
    <recommendedName>
        <fullName evidence="1">SCP domain-containing protein</fullName>
    </recommendedName>
</protein>
<dbReference type="PANTHER" id="PTHR31157:SF1">
    <property type="entry name" value="SCP DOMAIN-CONTAINING PROTEIN"/>
    <property type="match status" value="1"/>
</dbReference>
<dbReference type="CDD" id="cd05379">
    <property type="entry name" value="CAP_bacterial"/>
    <property type="match status" value="1"/>
</dbReference>
<evidence type="ECO:0000313" key="2">
    <source>
        <dbReference type="EMBL" id="KKP88786.1"/>
    </source>
</evidence>
<comment type="caution">
    <text evidence="2">The sequence shown here is derived from an EMBL/GenBank/DDBJ whole genome shotgun (WGS) entry which is preliminary data.</text>
</comment>
<evidence type="ECO:0000313" key="3">
    <source>
        <dbReference type="Proteomes" id="UP000034316"/>
    </source>
</evidence>
<gene>
    <name evidence="2" type="ORF">UR93_C0008G0015</name>
</gene>
<dbReference type="STRING" id="1618333.UR93_C0008G0015"/>
<accession>A0A0G0DJ15</accession>
<dbReference type="PANTHER" id="PTHR31157">
    <property type="entry name" value="SCP DOMAIN-CONTAINING PROTEIN"/>
    <property type="match status" value="1"/>
</dbReference>
<dbReference type="InterPro" id="IPR035940">
    <property type="entry name" value="CAP_sf"/>
</dbReference>
<dbReference type="Pfam" id="PF00188">
    <property type="entry name" value="CAP"/>
    <property type="match status" value="1"/>
</dbReference>